<feature type="binding site" evidence="14">
    <location>
        <position position="54"/>
    </location>
    <ligand>
        <name>ATP</name>
        <dbReference type="ChEBI" id="CHEBI:30616"/>
    </ligand>
</feature>
<dbReference type="Pfam" id="PF01300">
    <property type="entry name" value="Sua5_yciO_yrdC"/>
    <property type="match status" value="1"/>
</dbReference>
<evidence type="ECO:0000256" key="1">
    <source>
        <dbReference type="ARBA" id="ARBA00004496"/>
    </source>
</evidence>
<dbReference type="STRING" id="595536.GCA_000178815_03984"/>
<dbReference type="FunFam" id="3.90.870.10:FF:000009">
    <property type="entry name" value="Threonylcarbamoyl-AMP synthase, putative"/>
    <property type="match status" value="1"/>
</dbReference>
<evidence type="ECO:0000256" key="14">
    <source>
        <dbReference type="PIRSR" id="PIRSR004930-1"/>
    </source>
</evidence>
<comment type="function">
    <text evidence="13">Required for the formation of a threonylcarbamoyl group on adenosine at position 37 (t(6)A37) in tRNAs that read codons beginning with adenine.</text>
</comment>
<dbReference type="GO" id="GO:0006450">
    <property type="term" value="P:regulation of translational fidelity"/>
    <property type="evidence" value="ECO:0007669"/>
    <property type="project" value="TreeGrafter"/>
</dbReference>
<dbReference type="PIRSF" id="PIRSF004930">
    <property type="entry name" value="Tln_factor_SUA5"/>
    <property type="match status" value="1"/>
</dbReference>
<evidence type="ECO:0000256" key="12">
    <source>
        <dbReference type="ARBA" id="ARBA00048366"/>
    </source>
</evidence>
<evidence type="ECO:0000256" key="4">
    <source>
        <dbReference type="ARBA" id="ARBA00015492"/>
    </source>
</evidence>
<dbReference type="GO" id="GO:0003725">
    <property type="term" value="F:double-stranded RNA binding"/>
    <property type="evidence" value="ECO:0007669"/>
    <property type="project" value="UniProtKB-UniRule"/>
</dbReference>
<evidence type="ECO:0000256" key="11">
    <source>
        <dbReference type="ARBA" id="ARBA00029774"/>
    </source>
</evidence>
<feature type="binding site" evidence="14">
    <location>
        <position position="192"/>
    </location>
    <ligand>
        <name>ATP</name>
        <dbReference type="ChEBI" id="CHEBI:30616"/>
    </ligand>
</feature>
<dbReference type="GO" id="GO:0008033">
    <property type="term" value="P:tRNA processing"/>
    <property type="evidence" value="ECO:0007669"/>
    <property type="project" value="UniProtKB-KW"/>
</dbReference>
<dbReference type="InterPro" id="IPR050156">
    <property type="entry name" value="TC-AMP_synthase_SUA5"/>
</dbReference>
<sequence>MTALAPADAAAIERAARLLRDGGLVAFPTETVYGLGADATSPAAVARIYRAKGRPSFNPLIAHVADLDAALAEAALPKAAIRLAETLWPGPLTLVAPRVAAGSVCDLACAGLASVALRVPEAPVALALIRAAGRPIAAPSANRSGHVSPVTAAHVIEDLDGAVDLVLDGGRAERGVESTILSFVGETPRLLRPGALARETLEALLGRPLETTGAAAAVVAPGMTASHYAPRARLRLDASALREGEAGLDFAGALRARADAAAMIVDLSPKGDLEEAAANLFGHLRELDARGADHIAVAPIPAHGLGEAIADRLRRAAAPRTKA</sequence>
<dbReference type="EMBL" id="CP023737">
    <property type="protein sequence ID" value="ATQ67475.1"/>
    <property type="molecule type" value="Genomic_DNA"/>
</dbReference>
<keyword evidence="5 13" id="KW-0963">Cytoplasm</keyword>
<feature type="binding site" evidence="14">
    <location>
        <position position="58"/>
    </location>
    <ligand>
        <name>ATP</name>
        <dbReference type="ChEBI" id="CHEBI:30616"/>
    </ligand>
</feature>
<evidence type="ECO:0000256" key="10">
    <source>
        <dbReference type="ARBA" id="ARBA00022840"/>
    </source>
</evidence>
<keyword evidence="8 13" id="KW-0548">Nucleotidyltransferase</keyword>
<dbReference type="Proteomes" id="UP000230709">
    <property type="component" value="Chromosome"/>
</dbReference>
<comment type="similarity">
    <text evidence="2 13">Belongs to the SUA5 family.</text>
</comment>
<evidence type="ECO:0000313" key="17">
    <source>
        <dbReference type="Proteomes" id="UP000230709"/>
    </source>
</evidence>
<comment type="subcellular location">
    <subcellularLocation>
        <location evidence="1 13">Cytoplasm</location>
    </subcellularLocation>
</comment>
<feature type="binding site" evidence="14">
    <location>
        <position position="228"/>
    </location>
    <ligand>
        <name>ATP</name>
        <dbReference type="ChEBI" id="CHEBI:30616"/>
    </ligand>
</feature>
<protein>
    <recommendedName>
        <fullName evidence="4 13">Threonylcarbamoyl-AMP synthase</fullName>
        <shortName evidence="13">TC-AMP synthase</shortName>
        <ecNumber evidence="3 13">2.7.7.87</ecNumber>
    </recommendedName>
    <alternativeName>
        <fullName evidence="11 13">L-threonylcarbamoyladenylate synthase</fullName>
    </alternativeName>
</protein>
<dbReference type="NCBIfam" id="TIGR00057">
    <property type="entry name" value="L-threonylcarbamoyladenylate synthase"/>
    <property type="match status" value="1"/>
</dbReference>
<dbReference type="EC" id="2.7.7.87" evidence="3 13"/>
<dbReference type="Gene3D" id="3.40.50.11030">
    <property type="entry name" value="Threonylcarbamoyl-AMP synthase, C-terminal domain"/>
    <property type="match status" value="1"/>
</dbReference>
<evidence type="ECO:0000256" key="9">
    <source>
        <dbReference type="ARBA" id="ARBA00022741"/>
    </source>
</evidence>
<evidence type="ECO:0000256" key="8">
    <source>
        <dbReference type="ARBA" id="ARBA00022695"/>
    </source>
</evidence>
<evidence type="ECO:0000259" key="15">
    <source>
        <dbReference type="PROSITE" id="PS51163"/>
    </source>
</evidence>
<evidence type="ECO:0000256" key="7">
    <source>
        <dbReference type="ARBA" id="ARBA00022694"/>
    </source>
</evidence>
<accession>A0A2D2CXK2</accession>
<dbReference type="InterPro" id="IPR017945">
    <property type="entry name" value="DHBP_synth_RibB-like_a/b_dom"/>
</dbReference>
<dbReference type="InterPro" id="IPR010923">
    <property type="entry name" value="T(6)A37_SUA5"/>
</dbReference>
<proteinExistence type="inferred from homology"/>
<dbReference type="GO" id="GO:0000049">
    <property type="term" value="F:tRNA binding"/>
    <property type="evidence" value="ECO:0007669"/>
    <property type="project" value="TreeGrafter"/>
</dbReference>
<evidence type="ECO:0000256" key="2">
    <source>
        <dbReference type="ARBA" id="ARBA00007663"/>
    </source>
</evidence>
<evidence type="ECO:0000256" key="3">
    <source>
        <dbReference type="ARBA" id="ARBA00012584"/>
    </source>
</evidence>
<dbReference type="InterPro" id="IPR005145">
    <property type="entry name" value="Sua5_C"/>
</dbReference>
<dbReference type="SUPFAM" id="SSF55821">
    <property type="entry name" value="YrdC/RibB"/>
    <property type="match status" value="1"/>
</dbReference>
<feature type="binding site" evidence="14">
    <location>
        <position position="118"/>
    </location>
    <ligand>
        <name>ATP</name>
        <dbReference type="ChEBI" id="CHEBI:30616"/>
    </ligand>
</feature>
<evidence type="ECO:0000256" key="13">
    <source>
        <dbReference type="PIRNR" id="PIRNR004930"/>
    </source>
</evidence>
<comment type="catalytic activity">
    <reaction evidence="12 13">
        <text>L-threonine + hydrogencarbonate + ATP = L-threonylcarbamoyladenylate + diphosphate + H2O</text>
        <dbReference type="Rhea" id="RHEA:36407"/>
        <dbReference type="ChEBI" id="CHEBI:15377"/>
        <dbReference type="ChEBI" id="CHEBI:17544"/>
        <dbReference type="ChEBI" id="CHEBI:30616"/>
        <dbReference type="ChEBI" id="CHEBI:33019"/>
        <dbReference type="ChEBI" id="CHEBI:57926"/>
        <dbReference type="ChEBI" id="CHEBI:73682"/>
        <dbReference type="EC" id="2.7.7.87"/>
    </reaction>
</comment>
<keyword evidence="7 13" id="KW-0819">tRNA processing</keyword>
<feature type="binding site" evidence="14">
    <location>
        <position position="148"/>
    </location>
    <ligand>
        <name>ATP</name>
        <dbReference type="ChEBI" id="CHEBI:30616"/>
    </ligand>
</feature>
<feature type="binding site" evidence="14">
    <location>
        <position position="178"/>
    </location>
    <ligand>
        <name>L-threonine</name>
        <dbReference type="ChEBI" id="CHEBI:57926"/>
    </ligand>
</feature>
<feature type="binding site" evidence="14">
    <location>
        <position position="138"/>
    </location>
    <ligand>
        <name>L-threonine</name>
        <dbReference type="ChEBI" id="CHEBI:57926"/>
    </ligand>
</feature>
<feature type="binding site" evidence="14">
    <location>
        <position position="63"/>
    </location>
    <ligand>
        <name>ATP</name>
        <dbReference type="ChEBI" id="CHEBI:30616"/>
    </ligand>
</feature>
<keyword evidence="10 13" id="KW-0067">ATP-binding</keyword>
<dbReference type="Pfam" id="PF03481">
    <property type="entry name" value="Sua5_C"/>
    <property type="match status" value="1"/>
</dbReference>
<dbReference type="GO" id="GO:0005524">
    <property type="term" value="F:ATP binding"/>
    <property type="evidence" value="ECO:0007669"/>
    <property type="project" value="UniProtKB-UniRule"/>
</dbReference>
<keyword evidence="6 13" id="KW-0808">Transferase</keyword>
<dbReference type="GO" id="GO:0005737">
    <property type="term" value="C:cytoplasm"/>
    <property type="evidence" value="ECO:0007669"/>
    <property type="project" value="UniProtKB-SubCell"/>
</dbReference>
<feature type="binding site" evidence="14">
    <location>
        <position position="31"/>
    </location>
    <ligand>
        <name>L-threonine</name>
        <dbReference type="ChEBI" id="CHEBI:57926"/>
    </ligand>
</feature>
<dbReference type="InterPro" id="IPR038385">
    <property type="entry name" value="Sua5/YwlC_C"/>
</dbReference>
<evidence type="ECO:0000256" key="5">
    <source>
        <dbReference type="ARBA" id="ARBA00022490"/>
    </source>
</evidence>
<dbReference type="InterPro" id="IPR006070">
    <property type="entry name" value="Sua5-like_dom"/>
</dbReference>
<keyword evidence="17" id="KW-1185">Reference proteome</keyword>
<gene>
    <name evidence="16" type="ORF">CQW49_05875</name>
</gene>
<dbReference type="AlphaFoldDB" id="A0A2D2CXK2"/>
<dbReference type="RefSeq" id="WP_003614616.1">
    <property type="nucleotide sequence ID" value="NZ_ADVE02000001.1"/>
</dbReference>
<evidence type="ECO:0000256" key="6">
    <source>
        <dbReference type="ARBA" id="ARBA00022679"/>
    </source>
</evidence>
<feature type="binding site" evidence="14">
    <location>
        <position position="140"/>
    </location>
    <ligand>
        <name>ATP</name>
        <dbReference type="ChEBI" id="CHEBI:30616"/>
    </ligand>
</feature>
<keyword evidence="9 13" id="KW-0547">Nucleotide-binding</keyword>
<name>A0A2D2CXK2_METT3</name>
<dbReference type="PANTHER" id="PTHR17490:SF16">
    <property type="entry name" value="THREONYLCARBAMOYL-AMP SYNTHASE"/>
    <property type="match status" value="1"/>
</dbReference>
<dbReference type="GO" id="GO:0061710">
    <property type="term" value="F:L-threonylcarbamoyladenylate synthase"/>
    <property type="evidence" value="ECO:0007669"/>
    <property type="project" value="UniProtKB-EC"/>
</dbReference>
<feature type="domain" description="YrdC-like" evidence="15">
    <location>
        <begin position="9"/>
        <end position="196"/>
    </location>
</feature>
<dbReference type="PROSITE" id="PS51163">
    <property type="entry name" value="YRDC"/>
    <property type="match status" value="1"/>
</dbReference>
<dbReference type="Gene3D" id="3.90.870.10">
    <property type="entry name" value="DHBP synthase"/>
    <property type="match status" value="1"/>
</dbReference>
<dbReference type="KEGG" id="mtw:CQW49_05875"/>
<dbReference type="PANTHER" id="PTHR17490">
    <property type="entry name" value="SUA5"/>
    <property type="match status" value="1"/>
</dbReference>
<organism evidence="16 17">
    <name type="scientific">Methylosinus trichosporium (strain ATCC 35070 / NCIMB 11131 / UNIQEM 75 / OB3b)</name>
    <dbReference type="NCBI Taxonomy" id="595536"/>
    <lineage>
        <taxon>Bacteria</taxon>
        <taxon>Pseudomonadati</taxon>
        <taxon>Pseudomonadota</taxon>
        <taxon>Alphaproteobacteria</taxon>
        <taxon>Hyphomicrobiales</taxon>
        <taxon>Methylocystaceae</taxon>
        <taxon>Methylosinus</taxon>
    </lineage>
</organism>
<evidence type="ECO:0000313" key="16">
    <source>
        <dbReference type="EMBL" id="ATQ67475.1"/>
    </source>
</evidence>
<reference evidence="17" key="1">
    <citation type="submission" date="2017-10" db="EMBL/GenBank/DDBJ databases">
        <title>Completed PacBio SMRT sequence of Methylosinus trichosporium OB3b reveals presence of a third large plasmid.</title>
        <authorList>
            <person name="Charles T.C."/>
            <person name="Lynch M.D.J."/>
            <person name="Heil J.R."/>
            <person name="Cheng J."/>
        </authorList>
    </citation>
    <scope>NUCLEOTIDE SEQUENCE [LARGE SCALE GENOMIC DNA]</scope>
    <source>
        <strain evidence="17">OB3b</strain>
    </source>
</reference>